<organism evidence="2 3">
    <name type="scientific">Pisum sativum</name>
    <name type="common">Garden pea</name>
    <name type="synonym">Lathyrus oleraceus</name>
    <dbReference type="NCBI Taxonomy" id="3888"/>
    <lineage>
        <taxon>Eukaryota</taxon>
        <taxon>Viridiplantae</taxon>
        <taxon>Streptophyta</taxon>
        <taxon>Embryophyta</taxon>
        <taxon>Tracheophyta</taxon>
        <taxon>Spermatophyta</taxon>
        <taxon>Magnoliopsida</taxon>
        <taxon>eudicotyledons</taxon>
        <taxon>Gunneridae</taxon>
        <taxon>Pentapetalae</taxon>
        <taxon>rosids</taxon>
        <taxon>fabids</taxon>
        <taxon>Fabales</taxon>
        <taxon>Fabaceae</taxon>
        <taxon>Papilionoideae</taxon>
        <taxon>50 kb inversion clade</taxon>
        <taxon>NPAAA clade</taxon>
        <taxon>Hologalegina</taxon>
        <taxon>IRL clade</taxon>
        <taxon>Fabeae</taxon>
        <taxon>Lathyrus</taxon>
    </lineage>
</organism>
<feature type="compositionally biased region" description="Polar residues" evidence="1">
    <location>
        <begin position="198"/>
        <end position="208"/>
    </location>
</feature>
<evidence type="ECO:0000256" key="1">
    <source>
        <dbReference type="SAM" id="MobiDB-lite"/>
    </source>
</evidence>
<feature type="compositionally biased region" description="Basic residues" evidence="1">
    <location>
        <begin position="390"/>
        <end position="407"/>
    </location>
</feature>
<feature type="compositionally biased region" description="Polar residues" evidence="1">
    <location>
        <begin position="408"/>
        <end position="418"/>
    </location>
</feature>
<dbReference type="Proteomes" id="UP001058974">
    <property type="component" value="Chromosome 4"/>
</dbReference>
<gene>
    <name evidence="2" type="ORF">KIW84_043955</name>
</gene>
<feature type="region of interest" description="Disordered" evidence="1">
    <location>
        <begin position="389"/>
        <end position="479"/>
    </location>
</feature>
<comment type="caution">
    <text evidence="2">The sequence shown here is derived from an EMBL/GenBank/DDBJ whole genome shotgun (WGS) entry which is preliminary data.</text>
</comment>
<feature type="compositionally biased region" description="Basic and acidic residues" evidence="1">
    <location>
        <begin position="445"/>
        <end position="454"/>
    </location>
</feature>
<sequence>MKDLIPKMSICVRILLGRVHHRKPMNFADYINGDKKYVLEKIASWKKVNFLSLLFQYLGDIVKEPRDGSKKKRNWIPLRRLISDILMESKLIDSLTGAQKTKELISQVGKVFNSRSLKNMGIIYELKRNLAEVSKEVISIRRILVEDFLIFIMQDPMHVLIDYLDKYQTGAQNKASEILRKRKSSKKHSNGTSKRVKTSNSAMRTLDTSIEEPRAAGATPSAGTVSRRVHHRKPMNFADYINGDKKYVLEKIASWKKVNFLSLLFQYLGDIVKEPRDGSKKKRNWIPLRRLISDILMESKLIDSLTGAQKTKELISQVGKVFNSRSLKNMGIIYELKRNLAEVSKEVISIRRILVEDFLIFIMQDPMHVLIDYLDKYQTGAQNKASEILRKRKSSKKHSNGTSKRVKTSNSAMRTLDTSIEEPRAAGATPSAGTVSTSEVNNDGSESKVGEGFKPKQSFKHLQRVSMKDSRWRIGRNSA</sequence>
<dbReference type="AlphaFoldDB" id="A0A9D5APR5"/>
<accession>A0A9D5APR5</accession>
<name>A0A9D5APR5_PEA</name>
<protein>
    <submittedName>
        <fullName evidence="2">Uncharacterized protein</fullName>
    </submittedName>
</protein>
<evidence type="ECO:0000313" key="2">
    <source>
        <dbReference type="EMBL" id="KAI5419977.1"/>
    </source>
</evidence>
<reference evidence="2 3" key="1">
    <citation type="journal article" date="2022" name="Nat. Genet.">
        <title>Improved pea reference genome and pan-genome highlight genomic features and evolutionary characteristics.</title>
        <authorList>
            <person name="Yang T."/>
            <person name="Liu R."/>
            <person name="Luo Y."/>
            <person name="Hu S."/>
            <person name="Wang D."/>
            <person name="Wang C."/>
            <person name="Pandey M.K."/>
            <person name="Ge S."/>
            <person name="Xu Q."/>
            <person name="Li N."/>
            <person name="Li G."/>
            <person name="Huang Y."/>
            <person name="Saxena R.K."/>
            <person name="Ji Y."/>
            <person name="Li M."/>
            <person name="Yan X."/>
            <person name="He Y."/>
            <person name="Liu Y."/>
            <person name="Wang X."/>
            <person name="Xiang C."/>
            <person name="Varshney R.K."/>
            <person name="Ding H."/>
            <person name="Gao S."/>
            <person name="Zong X."/>
        </authorList>
    </citation>
    <scope>NUCLEOTIDE SEQUENCE [LARGE SCALE GENOMIC DNA]</scope>
    <source>
        <strain evidence="2 3">cv. Zhongwan 6</strain>
    </source>
</reference>
<dbReference type="Gramene" id="Psat04G0395500-T1">
    <property type="protein sequence ID" value="KAI5419977.1"/>
    <property type="gene ID" value="KIW84_043955"/>
</dbReference>
<evidence type="ECO:0000313" key="3">
    <source>
        <dbReference type="Proteomes" id="UP001058974"/>
    </source>
</evidence>
<proteinExistence type="predicted"/>
<feature type="compositionally biased region" description="Basic residues" evidence="1">
    <location>
        <begin position="180"/>
        <end position="197"/>
    </location>
</feature>
<keyword evidence="3" id="KW-1185">Reference proteome</keyword>
<feature type="region of interest" description="Disordered" evidence="1">
    <location>
        <begin position="179"/>
        <end position="227"/>
    </location>
</feature>
<feature type="compositionally biased region" description="Polar residues" evidence="1">
    <location>
        <begin position="431"/>
        <end position="444"/>
    </location>
</feature>
<dbReference type="EMBL" id="JAMSHJ010000004">
    <property type="protein sequence ID" value="KAI5419977.1"/>
    <property type="molecule type" value="Genomic_DNA"/>
</dbReference>